<dbReference type="HOGENOM" id="CLU_1914296_0_0_10"/>
<evidence type="ECO:0000313" key="3">
    <source>
        <dbReference type="Proteomes" id="UP000002945"/>
    </source>
</evidence>
<evidence type="ECO:0000313" key="2">
    <source>
        <dbReference type="EMBL" id="EDP98183.1"/>
    </source>
</evidence>
<name>A9DJT9_9FLAO</name>
<evidence type="ECO:0000256" key="1">
    <source>
        <dbReference type="SAM" id="Phobius"/>
    </source>
</evidence>
<dbReference type="InterPro" id="IPR008969">
    <property type="entry name" value="CarboxyPept-like_regulatory"/>
</dbReference>
<proteinExistence type="predicted"/>
<accession>A9DJT9</accession>
<keyword evidence="1" id="KW-1133">Transmembrane helix</keyword>
<protein>
    <submittedName>
        <fullName evidence="2">Putative outer membrane protein, probably involved in nutrient binding</fullName>
    </submittedName>
</protein>
<dbReference type="eggNOG" id="COG1629">
    <property type="taxonomic scope" value="Bacteria"/>
</dbReference>
<sequence length="132" mass="14885">MKTQITFTRKLWYVTILMMVAFAFSPMYGQSTAQQGKTIKGIVSNVHGPLEGVNIILKGANEGTVSNKKGEYTFPVALKPGDVLLFSYLGYRSVEFKIKPETSFIKTVMSDEVIEFMGDLNTDKRYKSKRKN</sequence>
<feature type="transmembrane region" description="Helical" evidence="1">
    <location>
        <begin position="12"/>
        <end position="29"/>
    </location>
</feature>
<reference evidence="2 3" key="1">
    <citation type="journal article" date="2011" name="J. Bacteriol.">
        <title>Genome sequence of the algicidal bacterium Kordia algicida OT-1.</title>
        <authorList>
            <person name="Lee H.S."/>
            <person name="Kang S.G."/>
            <person name="Kwon K.K."/>
            <person name="Lee J.H."/>
            <person name="Kim S.J."/>
        </authorList>
    </citation>
    <scope>NUCLEOTIDE SEQUENCE [LARGE SCALE GENOMIC DNA]</scope>
    <source>
        <strain evidence="2 3">OT-1</strain>
    </source>
</reference>
<dbReference type="Pfam" id="PF13715">
    <property type="entry name" value="CarbopepD_reg_2"/>
    <property type="match status" value="1"/>
</dbReference>
<dbReference type="AlphaFoldDB" id="A9DJT9"/>
<keyword evidence="1" id="KW-0812">Transmembrane</keyword>
<keyword evidence="3" id="KW-1185">Reference proteome</keyword>
<keyword evidence="1" id="KW-0472">Membrane</keyword>
<dbReference type="EMBL" id="ABIB01000001">
    <property type="protein sequence ID" value="EDP98183.1"/>
    <property type="molecule type" value="Genomic_DNA"/>
</dbReference>
<comment type="caution">
    <text evidence="2">The sequence shown here is derived from an EMBL/GenBank/DDBJ whole genome shotgun (WGS) entry which is preliminary data.</text>
</comment>
<gene>
    <name evidence="2" type="ORF">KAOT1_13237</name>
</gene>
<dbReference type="Proteomes" id="UP000002945">
    <property type="component" value="Unassembled WGS sequence"/>
</dbReference>
<dbReference type="RefSeq" id="WP_007095196.1">
    <property type="nucleotide sequence ID" value="NZ_CP142125.1"/>
</dbReference>
<dbReference type="STRING" id="391587.KAOT1_13237"/>
<dbReference type="SUPFAM" id="SSF49464">
    <property type="entry name" value="Carboxypeptidase regulatory domain-like"/>
    <property type="match status" value="1"/>
</dbReference>
<organism evidence="2 3">
    <name type="scientific">Kordia algicida OT-1</name>
    <dbReference type="NCBI Taxonomy" id="391587"/>
    <lineage>
        <taxon>Bacteria</taxon>
        <taxon>Pseudomonadati</taxon>
        <taxon>Bacteroidota</taxon>
        <taxon>Flavobacteriia</taxon>
        <taxon>Flavobacteriales</taxon>
        <taxon>Flavobacteriaceae</taxon>
        <taxon>Kordia</taxon>
    </lineage>
</organism>
<dbReference type="OrthoDB" id="7432683at2"/>